<dbReference type="SUPFAM" id="SSF56281">
    <property type="entry name" value="Metallo-hydrolase/oxidoreductase"/>
    <property type="match status" value="1"/>
</dbReference>
<gene>
    <name evidence="3" type="ORF">C493_00105</name>
</gene>
<reference evidence="3 4" key="1">
    <citation type="journal article" date="2014" name="PLoS Genet.">
        <title>Phylogenetically driven sequencing of extremely halophilic archaea reveals strategies for static and dynamic osmo-response.</title>
        <authorList>
            <person name="Becker E.A."/>
            <person name="Seitzer P.M."/>
            <person name="Tritt A."/>
            <person name="Larsen D."/>
            <person name="Krusor M."/>
            <person name="Yao A.I."/>
            <person name="Wu D."/>
            <person name="Madern D."/>
            <person name="Eisen J.A."/>
            <person name="Darling A.E."/>
            <person name="Facciotti M.T."/>
        </authorList>
    </citation>
    <scope>NUCLEOTIDE SEQUENCE [LARGE SCALE GENOMIC DNA]</scope>
    <source>
        <strain evidence="3 4">JCM 12255</strain>
    </source>
</reference>
<evidence type="ECO:0000256" key="1">
    <source>
        <dbReference type="SAM" id="MobiDB-lite"/>
    </source>
</evidence>
<dbReference type="RefSeq" id="WP_007257338.1">
    <property type="nucleotide sequence ID" value="NZ_AOHZ01000002.1"/>
</dbReference>
<comment type="caution">
    <text evidence="3">The sequence shown here is derived from an EMBL/GenBank/DDBJ whole genome shotgun (WGS) entry which is preliminary data.</text>
</comment>
<dbReference type="InterPro" id="IPR036866">
    <property type="entry name" value="RibonucZ/Hydroxyglut_hydro"/>
</dbReference>
<protein>
    <submittedName>
        <fullName evidence="3">Beta-lactamase</fullName>
    </submittedName>
</protein>
<accession>L9XK79</accession>
<dbReference type="Proteomes" id="UP000011602">
    <property type="component" value="Unassembled WGS sequence"/>
</dbReference>
<dbReference type="InterPro" id="IPR036388">
    <property type="entry name" value="WH-like_DNA-bd_sf"/>
</dbReference>
<dbReference type="Pfam" id="PF00753">
    <property type="entry name" value="Lactamase_B"/>
    <property type="match status" value="1"/>
</dbReference>
<dbReference type="SMART" id="SM00849">
    <property type="entry name" value="Lactamase_B"/>
    <property type="match status" value="1"/>
</dbReference>
<dbReference type="InterPro" id="IPR050662">
    <property type="entry name" value="Sec-metab_biosynth-thioest"/>
</dbReference>
<dbReference type="InterPro" id="IPR001279">
    <property type="entry name" value="Metallo-B-lactamas"/>
</dbReference>
<name>L9XK79_9EURY</name>
<dbReference type="eggNOG" id="arCOG00498">
    <property type="taxonomic scope" value="Archaea"/>
</dbReference>
<sequence>MTRDSVRRIGVGSGSPEGKNSAYLVDERVVVDPGPPDDDAWADLTDGLERADVSLTDLEAVLVTHWHVDHAGLAPRLADAAGATLAMGAGDAPLVADYGIERERRLERDRETMRYWGVPADAVERVVAGDTPSPMPESISVERLADGDRLAGLEAVATPGHTLGHTAFARDDALLVGDAVLPTYTPNVGGSDTRTLAPESVQSVREGGANDGAARRTDPLADFLETLDRLADRSERLLPGHGTSLAADRIETVRDHHEERSARVLEVLERRANEPAARAAADTDETADRTGTTPWTIARDLFGDLGGSHVKFGAGEAAAHCRHLERRGLVGRRSTDPVRYVPLD</sequence>
<dbReference type="PANTHER" id="PTHR23131">
    <property type="entry name" value="ENDORIBONUCLEASE LACTB2"/>
    <property type="match status" value="1"/>
</dbReference>
<dbReference type="OrthoDB" id="205181at2157"/>
<keyword evidence="4" id="KW-1185">Reference proteome</keyword>
<dbReference type="Gene3D" id="3.60.15.10">
    <property type="entry name" value="Ribonuclease Z/Hydroxyacylglutathione hydrolase-like"/>
    <property type="match status" value="1"/>
</dbReference>
<dbReference type="Gene3D" id="1.10.10.10">
    <property type="entry name" value="Winged helix-like DNA-binding domain superfamily/Winged helix DNA-binding domain"/>
    <property type="match status" value="1"/>
</dbReference>
<feature type="domain" description="Metallo-beta-lactamase" evidence="2">
    <location>
        <begin position="18"/>
        <end position="241"/>
    </location>
</feature>
<evidence type="ECO:0000313" key="4">
    <source>
        <dbReference type="Proteomes" id="UP000011602"/>
    </source>
</evidence>
<dbReference type="STRING" id="1227499.C493_00105"/>
<evidence type="ECO:0000313" key="3">
    <source>
        <dbReference type="EMBL" id="ELY62184.1"/>
    </source>
</evidence>
<proteinExistence type="predicted"/>
<organism evidence="3 4">
    <name type="scientific">Natronolimnohabitans innermongolicus JCM 12255</name>
    <dbReference type="NCBI Taxonomy" id="1227499"/>
    <lineage>
        <taxon>Archaea</taxon>
        <taxon>Methanobacteriati</taxon>
        <taxon>Methanobacteriota</taxon>
        <taxon>Stenosarchaea group</taxon>
        <taxon>Halobacteria</taxon>
        <taxon>Halobacteriales</taxon>
        <taxon>Natrialbaceae</taxon>
        <taxon>Natronolimnohabitans</taxon>
    </lineage>
</organism>
<evidence type="ECO:0000259" key="2">
    <source>
        <dbReference type="SMART" id="SM00849"/>
    </source>
</evidence>
<dbReference type="PATRIC" id="fig|1227499.3.peg.21"/>
<dbReference type="AlphaFoldDB" id="L9XK79"/>
<dbReference type="PANTHER" id="PTHR23131:SF4">
    <property type="entry name" value="METALLO-BETA-LACTAMASE SUPERFAMILY POTEIN"/>
    <property type="match status" value="1"/>
</dbReference>
<feature type="region of interest" description="Disordered" evidence="1">
    <location>
        <begin position="1"/>
        <end position="20"/>
    </location>
</feature>
<dbReference type="EMBL" id="AOHZ01000002">
    <property type="protein sequence ID" value="ELY62184.1"/>
    <property type="molecule type" value="Genomic_DNA"/>
</dbReference>